<sequence>SSHILQYLLCDAIVQFVVKLTVVVDTPLINIMGQARIIRISV</sequence>
<dbReference type="EMBL" id="CAMKVN010022548">
    <property type="protein sequence ID" value="CAI2199861.1"/>
    <property type="molecule type" value="Genomic_DNA"/>
</dbReference>
<name>A0A9W4TAK9_9GLOM</name>
<accession>A0A9W4TAK9</accession>
<dbReference type="Proteomes" id="UP001153678">
    <property type="component" value="Unassembled WGS sequence"/>
</dbReference>
<protein>
    <submittedName>
        <fullName evidence="1">6670_t:CDS:1</fullName>
    </submittedName>
</protein>
<organism evidence="1 2">
    <name type="scientific">Funneliformis geosporum</name>
    <dbReference type="NCBI Taxonomy" id="1117311"/>
    <lineage>
        <taxon>Eukaryota</taxon>
        <taxon>Fungi</taxon>
        <taxon>Fungi incertae sedis</taxon>
        <taxon>Mucoromycota</taxon>
        <taxon>Glomeromycotina</taxon>
        <taxon>Glomeromycetes</taxon>
        <taxon>Glomerales</taxon>
        <taxon>Glomeraceae</taxon>
        <taxon>Funneliformis</taxon>
    </lineage>
</organism>
<dbReference type="AlphaFoldDB" id="A0A9W4TAK9"/>
<comment type="caution">
    <text evidence="1">The sequence shown here is derived from an EMBL/GenBank/DDBJ whole genome shotgun (WGS) entry which is preliminary data.</text>
</comment>
<feature type="non-terminal residue" evidence="1">
    <location>
        <position position="1"/>
    </location>
</feature>
<proteinExistence type="predicted"/>
<gene>
    <name evidence="1" type="ORF">FWILDA_LOCUS19283</name>
</gene>
<reference evidence="1" key="1">
    <citation type="submission" date="2022-08" db="EMBL/GenBank/DDBJ databases">
        <authorList>
            <person name="Kallberg Y."/>
            <person name="Tangrot J."/>
            <person name="Rosling A."/>
        </authorList>
    </citation>
    <scope>NUCLEOTIDE SEQUENCE</scope>
    <source>
        <strain evidence="1">Wild A</strain>
    </source>
</reference>
<evidence type="ECO:0000313" key="1">
    <source>
        <dbReference type="EMBL" id="CAI2199861.1"/>
    </source>
</evidence>
<evidence type="ECO:0000313" key="2">
    <source>
        <dbReference type="Proteomes" id="UP001153678"/>
    </source>
</evidence>
<keyword evidence="2" id="KW-1185">Reference proteome</keyword>
<feature type="non-terminal residue" evidence="1">
    <location>
        <position position="42"/>
    </location>
</feature>